<gene>
    <name evidence="1" type="ORF">B9G98_00588</name>
</gene>
<accession>A0A2T0FD84</accession>
<dbReference type="AlphaFoldDB" id="A0A2T0FD84"/>
<dbReference type="STRING" id="45607.A0A2T0FD84"/>
<dbReference type="EMBL" id="NDIQ01000001">
    <property type="protein sequence ID" value="PRT52968.1"/>
    <property type="molecule type" value="Genomic_DNA"/>
</dbReference>
<comment type="caution">
    <text evidence="1">The sequence shown here is derived from an EMBL/GenBank/DDBJ whole genome shotgun (WGS) entry which is preliminary data.</text>
</comment>
<evidence type="ECO:0000313" key="1">
    <source>
        <dbReference type="EMBL" id="PRT52968.1"/>
    </source>
</evidence>
<dbReference type="GeneID" id="36514337"/>
<dbReference type="PANTHER" id="PTHR15460:SF3">
    <property type="entry name" value="PEROXISOMAL MEMBRANE PROTEIN 4"/>
    <property type="match status" value="1"/>
</dbReference>
<dbReference type="OrthoDB" id="39659at2759"/>
<reference evidence="1 2" key="1">
    <citation type="submission" date="2017-04" db="EMBL/GenBank/DDBJ databases">
        <title>Genome sequencing of [Candida] sorbophila.</title>
        <authorList>
            <person name="Ahn J.O."/>
        </authorList>
    </citation>
    <scope>NUCLEOTIDE SEQUENCE [LARGE SCALE GENOMIC DNA]</scope>
    <source>
        <strain evidence="1 2">DS02</strain>
    </source>
</reference>
<evidence type="ECO:0000313" key="2">
    <source>
        <dbReference type="Proteomes" id="UP000238350"/>
    </source>
</evidence>
<keyword evidence="2" id="KW-1185">Reference proteome</keyword>
<proteinExistence type="predicted"/>
<dbReference type="Proteomes" id="UP000238350">
    <property type="component" value="Unassembled WGS sequence"/>
</dbReference>
<dbReference type="PANTHER" id="PTHR15460">
    <property type="entry name" value="PEROXISOMAL MEMBRANE PROTEIN 4"/>
    <property type="match status" value="1"/>
</dbReference>
<dbReference type="InterPro" id="IPR019531">
    <property type="entry name" value="Pmp4"/>
</dbReference>
<protein>
    <submittedName>
        <fullName evidence="1">Peroxisomal membrane protein 4</fullName>
    </submittedName>
</protein>
<organism evidence="1 2">
    <name type="scientific">Wickerhamiella sorbophila</name>
    <dbReference type="NCBI Taxonomy" id="45607"/>
    <lineage>
        <taxon>Eukaryota</taxon>
        <taxon>Fungi</taxon>
        <taxon>Dikarya</taxon>
        <taxon>Ascomycota</taxon>
        <taxon>Saccharomycotina</taxon>
        <taxon>Dipodascomycetes</taxon>
        <taxon>Dipodascales</taxon>
        <taxon>Trichomonascaceae</taxon>
        <taxon>Wickerhamiella</taxon>
    </lineage>
</organism>
<name>A0A2T0FD84_9ASCO</name>
<sequence length="205" mass="22823">MDPFVRQAIVRIIFGCRNGAVYGARIRFAHGIVMAVLFSNKPWAERIKGVITASFRHGYCLAKFVLFYKSCLLALSLLRKHKHTGALGSAADAKGWETFIAGAVAGVFVFGTDPRPVAEQITLYVLARVLVGLSRYLTMGTTLGTTKNRQHAWSVTSSVAWGLVMYLFHQNRDVLQTSMARSMNYLYVESDNVQFTSLDNFFGLL</sequence>
<dbReference type="GO" id="GO:0005778">
    <property type="term" value="C:peroxisomal membrane"/>
    <property type="evidence" value="ECO:0007669"/>
    <property type="project" value="TreeGrafter"/>
</dbReference>
<dbReference type="Pfam" id="PF02466">
    <property type="entry name" value="Tim17"/>
    <property type="match status" value="1"/>
</dbReference>
<dbReference type="RefSeq" id="XP_024662914.1">
    <property type="nucleotide sequence ID" value="XM_024807146.1"/>
</dbReference>